<evidence type="ECO:0000313" key="4">
    <source>
        <dbReference type="Proteomes" id="UP001311915"/>
    </source>
</evidence>
<evidence type="ECO:0000256" key="1">
    <source>
        <dbReference type="SAM" id="Phobius"/>
    </source>
</evidence>
<dbReference type="SUPFAM" id="SSF81383">
    <property type="entry name" value="F-box domain"/>
    <property type="match status" value="1"/>
</dbReference>
<keyword evidence="4" id="KW-1185">Reference proteome</keyword>
<accession>A0AAV9KQA2</accession>
<evidence type="ECO:0000259" key="2">
    <source>
        <dbReference type="Pfam" id="PF08268"/>
    </source>
</evidence>
<dbReference type="PANTHER" id="PTHR35546">
    <property type="entry name" value="F-BOX PROTEIN INTERACTION DOMAIN PROTEIN-RELATED"/>
    <property type="match status" value="1"/>
</dbReference>
<dbReference type="Proteomes" id="UP001311915">
    <property type="component" value="Unassembled WGS sequence"/>
</dbReference>
<name>A0AAV9KQA2_9SOLN</name>
<gene>
    <name evidence="3" type="ORF">R3W88_020717</name>
</gene>
<dbReference type="AlphaFoldDB" id="A0AAV9KQA2"/>
<proteinExistence type="predicted"/>
<keyword evidence="1" id="KW-0472">Membrane</keyword>
<organism evidence="3 4">
    <name type="scientific">Solanum pinnatisectum</name>
    <name type="common">tansyleaf nightshade</name>
    <dbReference type="NCBI Taxonomy" id="50273"/>
    <lineage>
        <taxon>Eukaryota</taxon>
        <taxon>Viridiplantae</taxon>
        <taxon>Streptophyta</taxon>
        <taxon>Embryophyta</taxon>
        <taxon>Tracheophyta</taxon>
        <taxon>Spermatophyta</taxon>
        <taxon>Magnoliopsida</taxon>
        <taxon>eudicotyledons</taxon>
        <taxon>Gunneridae</taxon>
        <taxon>Pentapetalae</taxon>
        <taxon>asterids</taxon>
        <taxon>lamiids</taxon>
        <taxon>Solanales</taxon>
        <taxon>Solanaceae</taxon>
        <taxon>Solanoideae</taxon>
        <taxon>Solaneae</taxon>
        <taxon>Solanum</taxon>
    </lineage>
</organism>
<keyword evidence="1" id="KW-0812">Transmembrane</keyword>
<dbReference type="EMBL" id="JAWPEI010000010">
    <property type="protein sequence ID" value="KAK4714810.1"/>
    <property type="molecule type" value="Genomic_DNA"/>
</dbReference>
<dbReference type="PANTHER" id="PTHR35546:SF68">
    <property type="entry name" value="F-BOX DOMAIN-CONTAINING PROTEIN"/>
    <property type="match status" value="1"/>
</dbReference>
<sequence length="407" mass="47529">MASSSFPLPSEIIFEILTRTSLKTLDACKAVNKECHDIVFESNFMPQFCERTQNIYGYFVQTLLNNKHVTEFVSMDGCSGNTKPPFHLPINDITAMPCGDFDMKIVASTKQGILCCVRRIGSRYRYYICKPSTKQWIKLPNPRVRFETVKVALIVLKSNPLHFKIIRLSSPRTSYHHYRVLGKDYYRREVFDSEHWKWKQEKDLLVPEFLCFDMFAPAVNASGLVYFKLRDDLIMALDYNGEEAFPRFSLPNQAFDYEDYRYNQLVEYNGKLGFTCLSPRGIGLWVFENENHVWELKQEVGLESIKEMTNFSTPSGIYNAGIALMKDYYKVYFYKLQDKSFNEVKLNKCRDVQEVFPFRSDLEPVDLSMLRTNNTFSLNKLLYSLFFIFSSSFFAFILLLGMLSYHG</sequence>
<evidence type="ECO:0000313" key="3">
    <source>
        <dbReference type="EMBL" id="KAK4714810.1"/>
    </source>
</evidence>
<dbReference type="InterPro" id="IPR013187">
    <property type="entry name" value="F-box-assoc_dom_typ3"/>
</dbReference>
<dbReference type="Pfam" id="PF08268">
    <property type="entry name" value="FBA_3"/>
    <property type="match status" value="1"/>
</dbReference>
<dbReference type="InterPro" id="IPR055290">
    <property type="entry name" value="At3g26010-like"/>
</dbReference>
<reference evidence="3 4" key="1">
    <citation type="submission" date="2023-10" db="EMBL/GenBank/DDBJ databases">
        <title>Genome-Wide Identification Analysis in wild type Solanum Pinnatisectum Reveals Some Genes Defensing Phytophthora Infestans.</title>
        <authorList>
            <person name="Sun C."/>
        </authorList>
    </citation>
    <scope>NUCLEOTIDE SEQUENCE [LARGE SCALE GENOMIC DNA]</scope>
    <source>
        <strain evidence="3">LQN</strain>
        <tissue evidence="3">Leaf</tissue>
    </source>
</reference>
<feature type="transmembrane region" description="Helical" evidence="1">
    <location>
        <begin position="381"/>
        <end position="403"/>
    </location>
</feature>
<feature type="domain" description="F-box associated beta-propeller type 3" evidence="2">
    <location>
        <begin position="107"/>
        <end position="354"/>
    </location>
</feature>
<dbReference type="InterPro" id="IPR036047">
    <property type="entry name" value="F-box-like_dom_sf"/>
</dbReference>
<keyword evidence="1" id="KW-1133">Transmembrane helix</keyword>
<protein>
    <recommendedName>
        <fullName evidence="2">F-box associated beta-propeller type 3 domain-containing protein</fullName>
    </recommendedName>
</protein>
<comment type="caution">
    <text evidence="3">The sequence shown here is derived from an EMBL/GenBank/DDBJ whole genome shotgun (WGS) entry which is preliminary data.</text>
</comment>